<dbReference type="InterPro" id="IPR011333">
    <property type="entry name" value="SKP1/BTB/POZ_sf"/>
</dbReference>
<evidence type="ECO:0000259" key="2">
    <source>
        <dbReference type="PROSITE" id="PS50097"/>
    </source>
</evidence>
<proteinExistence type="predicted"/>
<organism evidence="3 4">
    <name type="scientific">Elasticomyces elasticus</name>
    <dbReference type="NCBI Taxonomy" id="574655"/>
    <lineage>
        <taxon>Eukaryota</taxon>
        <taxon>Fungi</taxon>
        <taxon>Dikarya</taxon>
        <taxon>Ascomycota</taxon>
        <taxon>Pezizomycotina</taxon>
        <taxon>Dothideomycetes</taxon>
        <taxon>Dothideomycetidae</taxon>
        <taxon>Mycosphaerellales</taxon>
        <taxon>Teratosphaeriaceae</taxon>
        <taxon>Elasticomyces</taxon>
    </lineage>
</organism>
<evidence type="ECO:0000313" key="4">
    <source>
        <dbReference type="Proteomes" id="UP001310594"/>
    </source>
</evidence>
<dbReference type="SMART" id="SM00225">
    <property type="entry name" value="BTB"/>
    <property type="match status" value="1"/>
</dbReference>
<feature type="compositionally biased region" description="Polar residues" evidence="1">
    <location>
        <begin position="480"/>
        <end position="502"/>
    </location>
</feature>
<dbReference type="Proteomes" id="UP001310594">
    <property type="component" value="Unassembled WGS sequence"/>
</dbReference>
<dbReference type="AlphaFoldDB" id="A0AAN8A1Z2"/>
<sequence length="523" mass="57198">MGDAAPPSPPPSWSRTFAYYNPAYFHRRKQPSAPVYSRDFAYANNKAVVLAVPMRARKADINAETSAKTFAEYVRPTPYLSVTGAHSCHGMDEAKKLHKRLLSGPTVDIYVGPERRHWSLHRNLLCHHSSFFETEFEGHEVPKGDKKDGENKLELPEDDAKGFELLVKWLYQGQLEDSSVLTEEEKYDYAVACHKLYMLCDKFDMIHLKNLAMDLYRANLNAAQLVPDADEINEIYRSSPADSPYRALMTNIAARQIMDPDVDKDAASYRKCFQDNPDFAVEMVNAIRYMSGGMLFDDPTELGECEYHDHSDGSTCQQQEVEAKPLASSIGTKPSVAQRQLPAELSAEKRTPRKLNVQHPKSPTPKEKTKKRQPALSNGHAPSTPVKAQPPTSSTAPVNGVSHKSQQPLMNGHPPPATTAKAGINVPSNAGTVNGGPPKLARTPAKTAPPGSSVLGKRRATDGAGKQPHGNAEGPRRSSHSVNGIVQQLNGNSSDGSQSQVGANDLPARKIAPKLRKSQTNGG</sequence>
<evidence type="ECO:0000313" key="3">
    <source>
        <dbReference type="EMBL" id="KAK5700781.1"/>
    </source>
</evidence>
<reference evidence="3" key="1">
    <citation type="submission" date="2023-08" db="EMBL/GenBank/DDBJ databases">
        <title>Black Yeasts Isolated from many extreme environments.</title>
        <authorList>
            <person name="Coleine C."/>
            <person name="Stajich J.E."/>
            <person name="Selbmann L."/>
        </authorList>
    </citation>
    <scope>NUCLEOTIDE SEQUENCE</scope>
    <source>
        <strain evidence="3">CCFEE 5810</strain>
    </source>
</reference>
<dbReference type="CDD" id="cd18186">
    <property type="entry name" value="BTB_POZ_ZBTB_KLHL-like"/>
    <property type="match status" value="1"/>
</dbReference>
<feature type="compositionally biased region" description="Polar residues" evidence="1">
    <location>
        <begin position="390"/>
        <end position="409"/>
    </location>
</feature>
<feature type="compositionally biased region" description="Polar residues" evidence="1">
    <location>
        <begin position="329"/>
        <end position="338"/>
    </location>
</feature>
<dbReference type="Pfam" id="PF00651">
    <property type="entry name" value="BTB"/>
    <property type="match status" value="1"/>
</dbReference>
<name>A0AAN8A1Z2_9PEZI</name>
<gene>
    <name evidence="3" type="ORF">LTR97_005298</name>
</gene>
<dbReference type="Gene3D" id="3.30.710.10">
    <property type="entry name" value="Potassium Channel Kv1.1, Chain A"/>
    <property type="match status" value="1"/>
</dbReference>
<feature type="domain" description="BTB" evidence="2">
    <location>
        <begin position="107"/>
        <end position="179"/>
    </location>
</feature>
<dbReference type="PROSITE" id="PS50097">
    <property type="entry name" value="BTB"/>
    <property type="match status" value="1"/>
</dbReference>
<dbReference type="InterPro" id="IPR000210">
    <property type="entry name" value="BTB/POZ_dom"/>
</dbReference>
<feature type="region of interest" description="Disordered" evidence="1">
    <location>
        <begin position="305"/>
        <end position="523"/>
    </location>
</feature>
<protein>
    <recommendedName>
        <fullName evidence="2">BTB domain-containing protein</fullName>
    </recommendedName>
</protein>
<evidence type="ECO:0000256" key="1">
    <source>
        <dbReference type="SAM" id="MobiDB-lite"/>
    </source>
</evidence>
<dbReference type="EMBL" id="JAVRQU010000007">
    <property type="protein sequence ID" value="KAK5700781.1"/>
    <property type="molecule type" value="Genomic_DNA"/>
</dbReference>
<comment type="caution">
    <text evidence="3">The sequence shown here is derived from an EMBL/GenBank/DDBJ whole genome shotgun (WGS) entry which is preliminary data.</text>
</comment>
<dbReference type="PANTHER" id="PTHR47843">
    <property type="entry name" value="BTB DOMAIN-CONTAINING PROTEIN-RELATED"/>
    <property type="match status" value="1"/>
</dbReference>
<accession>A0AAN8A1Z2</accession>
<dbReference type="SUPFAM" id="SSF54695">
    <property type="entry name" value="POZ domain"/>
    <property type="match status" value="1"/>
</dbReference>